<keyword evidence="6 11" id="KW-0798">TonB box</keyword>
<dbReference type="PANTHER" id="PTHR47234">
    <property type="match status" value="1"/>
</dbReference>
<evidence type="ECO:0000313" key="17">
    <source>
        <dbReference type="Proteomes" id="UP000199391"/>
    </source>
</evidence>
<comment type="subcellular location">
    <subcellularLocation>
        <location evidence="1 10">Cell outer membrane</location>
        <topology evidence="1 10">Multi-pass membrane protein</topology>
    </subcellularLocation>
</comment>
<dbReference type="SUPFAM" id="SSF56935">
    <property type="entry name" value="Porins"/>
    <property type="match status" value="1"/>
</dbReference>
<evidence type="ECO:0000256" key="2">
    <source>
        <dbReference type="ARBA" id="ARBA00009810"/>
    </source>
</evidence>
<evidence type="ECO:0000256" key="8">
    <source>
        <dbReference type="ARBA" id="ARBA00023170"/>
    </source>
</evidence>
<dbReference type="Pfam" id="PF00593">
    <property type="entry name" value="TonB_dep_Rec_b-barrel"/>
    <property type="match status" value="1"/>
</dbReference>
<keyword evidence="13" id="KW-0732">Signal</keyword>
<feature type="signal peptide" evidence="13">
    <location>
        <begin position="1"/>
        <end position="44"/>
    </location>
</feature>
<accession>A0A1I7K1Z3</accession>
<dbReference type="Gene3D" id="2.170.130.10">
    <property type="entry name" value="TonB-dependent receptor, plug domain"/>
    <property type="match status" value="1"/>
</dbReference>
<dbReference type="InterPro" id="IPR000531">
    <property type="entry name" value="Beta-barrel_TonB"/>
</dbReference>
<evidence type="ECO:0000256" key="4">
    <source>
        <dbReference type="ARBA" id="ARBA00022452"/>
    </source>
</evidence>
<keyword evidence="4 10" id="KW-1134">Transmembrane beta strand</keyword>
<dbReference type="GO" id="GO:0009279">
    <property type="term" value="C:cell outer membrane"/>
    <property type="evidence" value="ECO:0007669"/>
    <property type="project" value="UniProtKB-SubCell"/>
</dbReference>
<evidence type="ECO:0000313" key="16">
    <source>
        <dbReference type="EMBL" id="SFU91412.1"/>
    </source>
</evidence>
<feature type="compositionally biased region" description="Polar residues" evidence="12">
    <location>
        <begin position="1"/>
        <end position="15"/>
    </location>
</feature>
<keyword evidence="5 10" id="KW-0812">Transmembrane</keyword>
<dbReference type="Proteomes" id="UP000199391">
    <property type="component" value="Unassembled WGS sequence"/>
</dbReference>
<dbReference type="Pfam" id="PF07715">
    <property type="entry name" value="Plug"/>
    <property type="match status" value="1"/>
</dbReference>
<keyword evidence="7 10" id="KW-0472">Membrane</keyword>
<evidence type="ECO:0000256" key="6">
    <source>
        <dbReference type="ARBA" id="ARBA00023077"/>
    </source>
</evidence>
<gene>
    <name evidence="16" type="ORF">SAMN05216552_101484</name>
</gene>
<feature type="domain" description="TonB-dependent receptor-like beta-barrel" evidence="14">
    <location>
        <begin position="336"/>
        <end position="789"/>
    </location>
</feature>
<evidence type="ECO:0000259" key="14">
    <source>
        <dbReference type="Pfam" id="PF00593"/>
    </source>
</evidence>
<dbReference type="PANTHER" id="PTHR47234:SF3">
    <property type="entry name" value="SECRETIN_TONB SHORT N-TERMINAL DOMAIN-CONTAINING PROTEIN"/>
    <property type="match status" value="1"/>
</dbReference>
<keyword evidence="17" id="KW-1185">Reference proteome</keyword>
<evidence type="ECO:0000256" key="12">
    <source>
        <dbReference type="SAM" id="MobiDB-lite"/>
    </source>
</evidence>
<dbReference type="STRING" id="1035707.SAMN05216552_101484"/>
<dbReference type="CDD" id="cd01347">
    <property type="entry name" value="ligand_gated_channel"/>
    <property type="match status" value="1"/>
</dbReference>
<feature type="domain" description="TonB-dependent receptor plug" evidence="15">
    <location>
        <begin position="82"/>
        <end position="202"/>
    </location>
</feature>
<evidence type="ECO:0000256" key="13">
    <source>
        <dbReference type="SAM" id="SignalP"/>
    </source>
</evidence>
<evidence type="ECO:0000256" key="11">
    <source>
        <dbReference type="RuleBase" id="RU003357"/>
    </source>
</evidence>
<evidence type="ECO:0000256" key="10">
    <source>
        <dbReference type="PROSITE-ProRule" id="PRU01360"/>
    </source>
</evidence>
<organism evidence="16 17">
    <name type="scientific">Pseudoduganella namucuonensis</name>
    <dbReference type="NCBI Taxonomy" id="1035707"/>
    <lineage>
        <taxon>Bacteria</taxon>
        <taxon>Pseudomonadati</taxon>
        <taxon>Pseudomonadota</taxon>
        <taxon>Betaproteobacteria</taxon>
        <taxon>Burkholderiales</taxon>
        <taxon>Oxalobacteraceae</taxon>
        <taxon>Telluria group</taxon>
        <taxon>Pseudoduganella</taxon>
    </lineage>
</organism>
<evidence type="ECO:0000256" key="5">
    <source>
        <dbReference type="ARBA" id="ARBA00022692"/>
    </source>
</evidence>
<feature type="region of interest" description="Disordered" evidence="12">
    <location>
        <begin position="266"/>
        <end position="301"/>
    </location>
</feature>
<proteinExistence type="inferred from homology"/>
<keyword evidence="8" id="KW-0675">Receptor</keyword>
<evidence type="ECO:0000256" key="3">
    <source>
        <dbReference type="ARBA" id="ARBA00022448"/>
    </source>
</evidence>
<evidence type="ECO:0000256" key="9">
    <source>
        <dbReference type="ARBA" id="ARBA00023237"/>
    </source>
</evidence>
<dbReference type="InterPro" id="IPR037066">
    <property type="entry name" value="Plug_dom_sf"/>
</dbReference>
<feature type="region of interest" description="Disordered" evidence="12">
    <location>
        <begin position="1"/>
        <end position="21"/>
    </location>
</feature>
<keyword evidence="9 10" id="KW-0998">Cell outer membrane</keyword>
<dbReference type="InterPro" id="IPR012910">
    <property type="entry name" value="Plug_dom"/>
</dbReference>
<protein>
    <submittedName>
        <fullName evidence="16">Iron complex outermembrane recepter protein</fullName>
    </submittedName>
</protein>
<comment type="similarity">
    <text evidence="2 10 11">Belongs to the TonB-dependent receptor family.</text>
</comment>
<feature type="compositionally biased region" description="Polar residues" evidence="12">
    <location>
        <begin position="267"/>
        <end position="293"/>
    </location>
</feature>
<feature type="chain" id="PRO_5011482589" evidence="13">
    <location>
        <begin position="45"/>
        <end position="829"/>
    </location>
</feature>
<keyword evidence="3 10" id="KW-0813">Transport</keyword>
<name>A0A1I7K1Z3_9BURK</name>
<evidence type="ECO:0000256" key="7">
    <source>
        <dbReference type="ARBA" id="ARBA00023136"/>
    </source>
</evidence>
<dbReference type="InterPro" id="IPR039426">
    <property type="entry name" value="TonB-dep_rcpt-like"/>
</dbReference>
<dbReference type="AlphaFoldDB" id="A0A1I7K1Z3"/>
<dbReference type="Gene3D" id="2.40.170.20">
    <property type="entry name" value="TonB-dependent receptor, beta-barrel domain"/>
    <property type="match status" value="1"/>
</dbReference>
<evidence type="ECO:0000256" key="1">
    <source>
        <dbReference type="ARBA" id="ARBA00004571"/>
    </source>
</evidence>
<dbReference type="PROSITE" id="PS52016">
    <property type="entry name" value="TONB_DEPENDENT_REC_3"/>
    <property type="match status" value="1"/>
</dbReference>
<dbReference type="InterPro" id="IPR036942">
    <property type="entry name" value="Beta-barrel_TonB_sf"/>
</dbReference>
<reference evidence="17" key="1">
    <citation type="submission" date="2016-10" db="EMBL/GenBank/DDBJ databases">
        <authorList>
            <person name="Varghese N."/>
            <person name="Submissions S."/>
        </authorList>
    </citation>
    <scope>NUCLEOTIDE SEQUENCE [LARGE SCALE GENOMIC DNA]</scope>
    <source>
        <strain evidence="17">CGMCC 1.11014</strain>
    </source>
</reference>
<dbReference type="EMBL" id="FPBO01000014">
    <property type="protein sequence ID" value="SFU91412.1"/>
    <property type="molecule type" value="Genomic_DNA"/>
</dbReference>
<evidence type="ECO:0000259" key="15">
    <source>
        <dbReference type="Pfam" id="PF07715"/>
    </source>
</evidence>
<sequence>MQNKRTQQRTRTAADSTPMEKTAPRAIALAVAALLASHAAPGLAQEAAAGETAPAESKADASVSTAMDKVIVTGTRKVGTRLRDSAAPISVVDASDLLQTGSSSLFDAMTALVPSYNSQSLSGRIGAMIRSVQLRGLNPNHVLVLVNGKRRHNTASFAADTGPNQYSAPADLDLIPVSAIDHIEILQDGAAAQYGSDAIAGVINIILKSSPSDGAASLMAGQHGHSKINPHHEHNGLTRDLMIDKGIALGRDGFLHWSMQARDHDFTNQTGPDLVTSNGFGSAPVQRSPSSDPYPSRVSGDPKSRFVNAAVNASLRLSAEAEAYAVATAAHRDAEAWQNWRTPTKAPTVYPLGFSPLTTVKEDDYALTVGVKGVTASGWRWDFSSVYGHDYVETGGEFTVNRALLRDTGSSPTSFYDGSYTFKQWTNNADFGKSFDMGWSAPLSVALGLEWRHESYGIGAGDPGSRYDFGPDGFQGYALNDAGTHSRRNIAAYVDLGVKPAPQWQVSVAVRGEKFSDFGNTVNGKLTSRYEVAPTFAVRGTVSNGFRAPTLQEEFYSATNVGPTYADVMLPTNTAAAALAGAKMLEPEKSTNLSIGIVATPVPRLNLTADFYQIAVRNRIVGSGVISGSGANAAIVAHGSVLDSSITRPTVSYLTNGADTRSRGVDATATYASNFGDLGSVKWSAALNLNHNVFTNIKRVGGLNPAAASQIIDATPKSKLILGANYFNGDWSGNLRATRYGTTELTVSDPDTGAAPYHTNRINPATIFDLDGGYQLTSNLTLNAGIKNLLNRFPDKAISRGFSQPYVYPSFSPFGFNGAFYYAKASYQF</sequence>